<reference evidence="1" key="1">
    <citation type="submission" date="2021-03" db="EMBL/GenBank/DDBJ databases">
        <authorList>
            <person name="Alouane T."/>
            <person name="Langin T."/>
            <person name="Bonhomme L."/>
        </authorList>
    </citation>
    <scope>NUCLEOTIDE SEQUENCE</scope>
    <source>
        <strain evidence="1">MDC_Fg202</strain>
    </source>
</reference>
<proteinExistence type="predicted"/>
<dbReference type="EMBL" id="CAJPIJ010000159">
    <property type="protein sequence ID" value="CAG1996057.1"/>
    <property type="molecule type" value="Genomic_DNA"/>
</dbReference>
<accession>A0A9N8RIX9</accession>
<dbReference type="Proteomes" id="UP000746612">
    <property type="component" value="Unassembled WGS sequence"/>
</dbReference>
<comment type="caution">
    <text evidence="1">The sequence shown here is derived from an EMBL/GenBank/DDBJ whole genome shotgun (WGS) entry which is preliminary data.</text>
</comment>
<gene>
    <name evidence="1" type="ORF">MDCFG202_LOCUS409170</name>
</gene>
<evidence type="ECO:0000313" key="1">
    <source>
        <dbReference type="EMBL" id="CAG1996057.1"/>
    </source>
</evidence>
<dbReference type="AlphaFoldDB" id="A0A9N8RIX9"/>
<name>A0A9N8RIX9_GIBZA</name>
<protein>
    <submittedName>
        <fullName evidence="1">Uncharacterized protein</fullName>
    </submittedName>
</protein>
<organism evidence="1 2">
    <name type="scientific">Gibberella zeae</name>
    <name type="common">Wheat head blight fungus</name>
    <name type="synonym">Fusarium graminearum</name>
    <dbReference type="NCBI Taxonomy" id="5518"/>
    <lineage>
        <taxon>Eukaryota</taxon>
        <taxon>Fungi</taxon>
        <taxon>Dikarya</taxon>
        <taxon>Ascomycota</taxon>
        <taxon>Pezizomycotina</taxon>
        <taxon>Sordariomycetes</taxon>
        <taxon>Hypocreomycetidae</taxon>
        <taxon>Hypocreales</taxon>
        <taxon>Nectriaceae</taxon>
        <taxon>Fusarium</taxon>
    </lineage>
</organism>
<sequence length="1072" mass="112727">MKRRPLGYSGNKLGEADAVTGLGLLRSQAGLSLDGLVPGVLDSLAEKLGEIVDVLSSHTVSVVTLGLEPVLDGVRGRDGHQVHGTLLVSASNAVEDPLTLLRLALGVHIDIDNVTRGVSDDDTERVGLASLGVGADDADLDLSDTESPSTDAESVEEALETLFNLLGLKLEHGREVDEDVVQIRVVVADNLESVKDIVDNTVSLGNEVLSSRDLISETTRSNDSTSEVSLVSVNTLANTLVNVDTLVLSENRLDVELAETSELKLEGKGGLAVADTVVLLVLGSTESVVSGVRAIAVAADECQTANTTGKKLVLVLLDNGEDILKSLSVVAALNVTNGNVDNSGELLLLLLERSRLALAAEVRDKTRSVLLLLLLLMSEGLEGLTNQILSLIDVLARNNDTLASRLILPLAVEVGHVADGMDSLKVELASAGCSRGRRSSRLERKTKLGLTKLAELEVPRDELRVVVLVLVVLNLLEEVRTVGSADVNLKRGQRHPRIIVSEEHGQDIKDSVLGVNDLLNDVKARLTVVPASFTVSRLNDGRAKDVLHLRGSLLKGRKSALDHDLTGLQGNLGGVSRLELSEQTEGLAEALGDVSSLGLVGSILLKNGKDKRALGADTAVRQNGVDNLHDIILVLVTQLQDNSILLGLVHEEGLDLVVLLQDALDDVELSAPLALNVHVDDLGQGSEGSLENAGIASIDVVLDELVKSLAESLGREVGVARLAALNDLGELSIKLLGHARVEGRELGVPLAVGKLGIAEDLDKLLQGVVHDDGVVVTQKNVVEDVVEEREALSGLGTDNDRLTVLGKLVNESLSLLNAARVIESEYTEDITSLESGTGLLDELDNTILLGKERHVHLHDLDLGKGLAGADMGTVLDGVLDKLTRAGRSELGRVVLLLEQASLAVDGQTSGTNLFLPVDAVTSSVEKDKDTTIAQRTNTNMALGAVDEKVVAVDAGTSGCELVTETLVDEVDGKDRLEHVLGGHLTLLKAGSVLGHASLAGNVSLGNGTTGDSKHGLGSLSGKALGDELVQPTSRDGVVLESLCLKKLDEVLNGGSEITTNAELLQGHNHVLP</sequence>
<evidence type="ECO:0000313" key="2">
    <source>
        <dbReference type="Proteomes" id="UP000746612"/>
    </source>
</evidence>